<protein>
    <submittedName>
        <fullName evidence="1">Uncharacterized protein</fullName>
    </submittedName>
</protein>
<gene>
    <name evidence="1" type="ORF">DPMN_144894</name>
</gene>
<dbReference type="AlphaFoldDB" id="A0A9D4F2X7"/>
<accession>A0A9D4F2X7</accession>
<organism evidence="1 2">
    <name type="scientific">Dreissena polymorpha</name>
    <name type="common">Zebra mussel</name>
    <name type="synonym">Mytilus polymorpha</name>
    <dbReference type="NCBI Taxonomy" id="45954"/>
    <lineage>
        <taxon>Eukaryota</taxon>
        <taxon>Metazoa</taxon>
        <taxon>Spiralia</taxon>
        <taxon>Lophotrochozoa</taxon>
        <taxon>Mollusca</taxon>
        <taxon>Bivalvia</taxon>
        <taxon>Autobranchia</taxon>
        <taxon>Heteroconchia</taxon>
        <taxon>Euheterodonta</taxon>
        <taxon>Imparidentia</taxon>
        <taxon>Neoheterodontei</taxon>
        <taxon>Myida</taxon>
        <taxon>Dreissenoidea</taxon>
        <taxon>Dreissenidae</taxon>
        <taxon>Dreissena</taxon>
    </lineage>
</organism>
<evidence type="ECO:0000313" key="1">
    <source>
        <dbReference type="EMBL" id="KAH3791409.1"/>
    </source>
</evidence>
<reference evidence="1" key="1">
    <citation type="journal article" date="2019" name="bioRxiv">
        <title>The Genome of the Zebra Mussel, Dreissena polymorpha: A Resource for Invasive Species Research.</title>
        <authorList>
            <person name="McCartney M.A."/>
            <person name="Auch B."/>
            <person name="Kono T."/>
            <person name="Mallez S."/>
            <person name="Zhang Y."/>
            <person name="Obille A."/>
            <person name="Becker A."/>
            <person name="Abrahante J.E."/>
            <person name="Garbe J."/>
            <person name="Badalamenti J.P."/>
            <person name="Herman A."/>
            <person name="Mangelson H."/>
            <person name="Liachko I."/>
            <person name="Sullivan S."/>
            <person name="Sone E.D."/>
            <person name="Koren S."/>
            <person name="Silverstein K.A.T."/>
            <person name="Beckman K.B."/>
            <person name="Gohl D.M."/>
        </authorList>
    </citation>
    <scope>NUCLEOTIDE SEQUENCE</scope>
    <source>
        <strain evidence="1">Duluth1</strain>
        <tissue evidence="1">Whole animal</tissue>
    </source>
</reference>
<dbReference type="Proteomes" id="UP000828390">
    <property type="component" value="Unassembled WGS sequence"/>
</dbReference>
<evidence type="ECO:0000313" key="2">
    <source>
        <dbReference type="Proteomes" id="UP000828390"/>
    </source>
</evidence>
<comment type="caution">
    <text evidence="1">The sequence shown here is derived from an EMBL/GenBank/DDBJ whole genome shotgun (WGS) entry which is preliminary data.</text>
</comment>
<reference evidence="1" key="2">
    <citation type="submission" date="2020-11" db="EMBL/GenBank/DDBJ databases">
        <authorList>
            <person name="McCartney M.A."/>
            <person name="Auch B."/>
            <person name="Kono T."/>
            <person name="Mallez S."/>
            <person name="Becker A."/>
            <person name="Gohl D.M."/>
            <person name="Silverstein K.A.T."/>
            <person name="Koren S."/>
            <person name="Bechman K.B."/>
            <person name="Herman A."/>
            <person name="Abrahante J.E."/>
            <person name="Garbe J."/>
        </authorList>
    </citation>
    <scope>NUCLEOTIDE SEQUENCE</scope>
    <source>
        <strain evidence="1">Duluth1</strain>
        <tissue evidence="1">Whole animal</tissue>
    </source>
</reference>
<keyword evidence="2" id="KW-1185">Reference proteome</keyword>
<proteinExistence type="predicted"/>
<name>A0A9D4F2X7_DREPO</name>
<sequence length="80" mass="9473">MYPKCETQYCRVVYYQGPSVKLSDSVAEFYRSAVLQPDDLWRGVTTNRISQHHSLCHSDRLVARRREDLRRSCKENSLHE</sequence>
<dbReference type="EMBL" id="JAIWYP010000007">
    <property type="protein sequence ID" value="KAH3791409.1"/>
    <property type="molecule type" value="Genomic_DNA"/>
</dbReference>